<keyword evidence="3" id="KW-1185">Reference proteome</keyword>
<feature type="transmembrane region" description="Helical" evidence="1">
    <location>
        <begin position="238"/>
        <end position="257"/>
    </location>
</feature>
<name>A0A5B8UGJ3_9BACT</name>
<evidence type="ECO:0000256" key="1">
    <source>
        <dbReference type="SAM" id="Phobius"/>
    </source>
</evidence>
<feature type="transmembrane region" description="Helical" evidence="1">
    <location>
        <begin position="310"/>
        <end position="332"/>
    </location>
</feature>
<feature type="transmembrane region" description="Helical" evidence="1">
    <location>
        <begin position="380"/>
        <end position="403"/>
    </location>
</feature>
<evidence type="ECO:0008006" key="4">
    <source>
        <dbReference type="Google" id="ProtNLM"/>
    </source>
</evidence>
<dbReference type="KEGG" id="fgg:FSB75_05800"/>
<evidence type="ECO:0000313" key="3">
    <source>
        <dbReference type="Proteomes" id="UP000321204"/>
    </source>
</evidence>
<feature type="transmembrane region" description="Helical" evidence="1">
    <location>
        <begin position="182"/>
        <end position="202"/>
    </location>
</feature>
<feature type="transmembrane region" description="Helical" evidence="1">
    <location>
        <begin position="7"/>
        <end position="26"/>
    </location>
</feature>
<dbReference type="OrthoDB" id="2827525at2"/>
<feature type="transmembrane region" description="Helical" evidence="1">
    <location>
        <begin position="46"/>
        <end position="68"/>
    </location>
</feature>
<dbReference type="RefSeq" id="WP_146784126.1">
    <property type="nucleotide sequence ID" value="NZ_BAABIO010000002.1"/>
</dbReference>
<dbReference type="AlphaFoldDB" id="A0A5B8UGJ3"/>
<accession>A0A5B8UGJ3</accession>
<protein>
    <recommendedName>
        <fullName evidence="4">Cbb3-type cytochrome c oxidase subunit I</fullName>
    </recommendedName>
</protein>
<gene>
    <name evidence="2" type="ORF">FSB75_05800</name>
</gene>
<feature type="transmembrane region" description="Helical" evidence="1">
    <location>
        <begin position="80"/>
        <end position="98"/>
    </location>
</feature>
<feature type="transmembrane region" description="Helical" evidence="1">
    <location>
        <begin position="104"/>
        <end position="124"/>
    </location>
</feature>
<keyword evidence="1" id="KW-0812">Transmembrane</keyword>
<keyword evidence="1" id="KW-0472">Membrane</keyword>
<feature type="transmembrane region" description="Helical" evidence="1">
    <location>
        <begin position="214"/>
        <end position="232"/>
    </location>
</feature>
<feature type="transmembrane region" description="Helical" evidence="1">
    <location>
        <begin position="136"/>
        <end position="162"/>
    </location>
</feature>
<sequence>MQKDKRFWIGLGLLNLGLVAMFGLLMRSKILFSIPFLDYRNLLSAHSHFAFSGWVGLVLIVVLIYDVMSPKLAEKKRYQGVLWGLEISSLGMAFTFPFTGYNAVSIFFSSAYILVTYVFGWLFFKDLRQQPPLHPVVRWLSIGAVVSLLLSAIGPLGLSYILFTKSGNSLLYRDSVYTFLHFQYNGFFTLSVFAVFFSRWIRKGFSLPPAAKRFSLLLLASVFPALFLALLWHNQLIFYVLAAIGCLCILASVIYFLPEFKKSAASNIIDQPLAKVFWTASFVSFALKMLLTIGTIYPPLGHAVYGARPVIIGFLHLVFLAFVSFFIFSVFLEEGYFHRHKKIVAFPFYLFGTGVLANESLLMIQGLEILFKTNSNVYNWLLWGAAILLFIGALSLAATFHFIKTSKKTETRFATSV</sequence>
<keyword evidence="1" id="KW-1133">Transmembrane helix</keyword>
<reference evidence="2 3" key="1">
    <citation type="journal article" date="2015" name="Int. J. Syst. Evol. Microbiol.">
        <title>Flavisolibacter ginsenosidimutans sp. nov., with ginsenoside-converting activity isolated from soil used for cultivating ginseng.</title>
        <authorList>
            <person name="Zhao Y."/>
            <person name="Liu Q."/>
            <person name="Kang M.S."/>
            <person name="Jin F."/>
            <person name="Yu H."/>
            <person name="Im W.T."/>
        </authorList>
    </citation>
    <scope>NUCLEOTIDE SEQUENCE [LARGE SCALE GENOMIC DNA]</scope>
    <source>
        <strain evidence="2 3">Gsoil 636</strain>
    </source>
</reference>
<proteinExistence type="predicted"/>
<dbReference type="EMBL" id="CP042433">
    <property type="protein sequence ID" value="QEC55436.1"/>
    <property type="molecule type" value="Genomic_DNA"/>
</dbReference>
<evidence type="ECO:0000313" key="2">
    <source>
        <dbReference type="EMBL" id="QEC55436.1"/>
    </source>
</evidence>
<dbReference type="Proteomes" id="UP000321204">
    <property type="component" value="Chromosome"/>
</dbReference>
<feature type="transmembrane region" description="Helical" evidence="1">
    <location>
        <begin position="277"/>
        <end position="298"/>
    </location>
</feature>
<organism evidence="2 3">
    <name type="scientific">Flavisolibacter ginsenosidimutans</name>
    <dbReference type="NCBI Taxonomy" id="661481"/>
    <lineage>
        <taxon>Bacteria</taxon>
        <taxon>Pseudomonadati</taxon>
        <taxon>Bacteroidota</taxon>
        <taxon>Chitinophagia</taxon>
        <taxon>Chitinophagales</taxon>
        <taxon>Chitinophagaceae</taxon>
        <taxon>Flavisolibacter</taxon>
    </lineage>
</organism>
<feature type="transmembrane region" description="Helical" evidence="1">
    <location>
        <begin position="344"/>
        <end position="364"/>
    </location>
</feature>